<proteinExistence type="predicted"/>
<evidence type="ECO:0000256" key="3">
    <source>
        <dbReference type="ARBA" id="ARBA00022525"/>
    </source>
</evidence>
<gene>
    <name evidence="7" type="ORF">METBIDRAFT_18603</name>
</gene>
<evidence type="ECO:0000313" key="7">
    <source>
        <dbReference type="EMBL" id="OBA16980.1"/>
    </source>
</evidence>
<evidence type="ECO:0000259" key="6">
    <source>
        <dbReference type="Pfam" id="PF11765"/>
    </source>
</evidence>
<evidence type="ECO:0000313" key="8">
    <source>
        <dbReference type="Proteomes" id="UP000092555"/>
    </source>
</evidence>
<dbReference type="EMBL" id="LXTC01000011">
    <property type="protein sequence ID" value="OBA16980.1"/>
    <property type="molecule type" value="Genomic_DNA"/>
</dbReference>
<dbReference type="Pfam" id="PF11765">
    <property type="entry name" value="Hyphal_reg_CWP"/>
    <property type="match status" value="1"/>
</dbReference>
<accession>A0A1A0GZ62</accession>
<dbReference type="RefSeq" id="XP_018709279.1">
    <property type="nucleotide sequence ID" value="XM_018854802.1"/>
</dbReference>
<keyword evidence="3" id="KW-0964">Secreted</keyword>
<reference evidence="7 8" key="1">
    <citation type="submission" date="2016-05" db="EMBL/GenBank/DDBJ databases">
        <title>Comparative genomics of biotechnologically important yeasts.</title>
        <authorList>
            <consortium name="DOE Joint Genome Institute"/>
            <person name="Riley R."/>
            <person name="Haridas S."/>
            <person name="Wolfe K.H."/>
            <person name="Lopes M.R."/>
            <person name="Hittinger C.T."/>
            <person name="Goker M."/>
            <person name="Salamov A."/>
            <person name="Wisecaver J."/>
            <person name="Long T.M."/>
            <person name="Aerts A.L."/>
            <person name="Barry K."/>
            <person name="Choi C."/>
            <person name="Clum A."/>
            <person name="Coughlan A.Y."/>
            <person name="Deshpande S."/>
            <person name="Douglass A.P."/>
            <person name="Hanson S.J."/>
            <person name="Klenk H.-P."/>
            <person name="LaButti K."/>
            <person name="Lapidus A."/>
            <person name="Lindquist E."/>
            <person name="Lipzen A."/>
            <person name="Meier-kolthoff J.P."/>
            <person name="Ohm R.A."/>
            <person name="Otillar R.P."/>
            <person name="Pangilinan J."/>
            <person name="Peng Y."/>
            <person name="Rokas A."/>
            <person name="Rosa C.A."/>
            <person name="Scheuner C."/>
            <person name="Sibirny A.A."/>
            <person name="Slot J.C."/>
            <person name="Stielow J.B."/>
            <person name="Sun H."/>
            <person name="Kurtzman C.P."/>
            <person name="Blackwell M."/>
            <person name="Grigoriev I.V."/>
            <person name="Jeffries T.W."/>
        </authorList>
    </citation>
    <scope>NUCLEOTIDE SEQUENCE [LARGE SCALE GENOMIC DNA]</scope>
    <source>
        <strain evidence="7 8">NRRL YB-4993</strain>
    </source>
</reference>
<dbReference type="STRING" id="869754.A0A1A0GZ62"/>
<evidence type="ECO:0000256" key="2">
    <source>
        <dbReference type="ARBA" id="ARBA00022512"/>
    </source>
</evidence>
<evidence type="ECO:0000256" key="4">
    <source>
        <dbReference type="ARBA" id="ARBA00022729"/>
    </source>
</evidence>
<dbReference type="InterPro" id="IPR021031">
    <property type="entry name" value="Hyphal-reg_cell_wall_N"/>
</dbReference>
<comment type="caution">
    <text evidence="7">The sequence shown here is derived from an EMBL/GenBank/DDBJ whole genome shotgun (WGS) entry which is preliminary data.</text>
</comment>
<evidence type="ECO:0000256" key="1">
    <source>
        <dbReference type="ARBA" id="ARBA00004191"/>
    </source>
</evidence>
<keyword evidence="2" id="KW-0134">Cell wall</keyword>
<dbReference type="Proteomes" id="UP000092555">
    <property type="component" value="Unassembled WGS sequence"/>
</dbReference>
<feature type="non-terminal residue" evidence="7">
    <location>
        <position position="1"/>
    </location>
</feature>
<dbReference type="AlphaFoldDB" id="A0A1A0GZ62"/>
<keyword evidence="4" id="KW-0732">Signal</keyword>
<evidence type="ECO:0000256" key="5">
    <source>
        <dbReference type="ARBA" id="ARBA00023180"/>
    </source>
</evidence>
<keyword evidence="8" id="KW-1185">Reference proteome</keyword>
<dbReference type="OrthoDB" id="4022214at2759"/>
<dbReference type="GO" id="GO:0009277">
    <property type="term" value="C:fungal-type cell wall"/>
    <property type="evidence" value="ECO:0007669"/>
    <property type="project" value="UniProtKB-ARBA"/>
</dbReference>
<keyword evidence="5" id="KW-0325">Glycoprotein</keyword>
<sequence length="176" mass="19160">NTVINNESQFYLGNLAVNPEVFYSVVDTSLFTIMVSVQNQARSCVTIRMTGQEFENSGKVALNSLSMNTTSDCNITVSESFLNTGNIFFGISAGEYVALKFSITSATSWYNSGKFIFFVAHGEIVNLQIYCHAGPRDFNSIRNDGVVCLNNTTWQVNTNVDGNGCVALGSGGQLYL</sequence>
<protein>
    <recommendedName>
        <fullName evidence="6">Hyphally-regulated cell wall protein N-terminal domain-containing protein</fullName>
    </recommendedName>
</protein>
<feature type="non-terminal residue" evidence="7">
    <location>
        <position position="176"/>
    </location>
</feature>
<feature type="domain" description="Hyphally-regulated cell wall protein N-terminal" evidence="6">
    <location>
        <begin position="1"/>
        <end position="176"/>
    </location>
</feature>
<name>A0A1A0GZ62_9ASCO</name>
<comment type="subcellular location">
    <subcellularLocation>
        <location evidence="1">Secreted</location>
        <location evidence="1">Cell wall</location>
    </subcellularLocation>
</comment>
<dbReference type="GeneID" id="30027778"/>
<organism evidence="7 8">
    <name type="scientific">Metschnikowia bicuspidata var. bicuspidata NRRL YB-4993</name>
    <dbReference type="NCBI Taxonomy" id="869754"/>
    <lineage>
        <taxon>Eukaryota</taxon>
        <taxon>Fungi</taxon>
        <taxon>Dikarya</taxon>
        <taxon>Ascomycota</taxon>
        <taxon>Saccharomycotina</taxon>
        <taxon>Pichiomycetes</taxon>
        <taxon>Metschnikowiaceae</taxon>
        <taxon>Metschnikowia</taxon>
    </lineage>
</organism>